<keyword evidence="2" id="KW-0378">Hydrolase</keyword>
<protein>
    <submittedName>
        <fullName evidence="2">Uma2 family endonuclease</fullName>
    </submittedName>
</protein>
<gene>
    <name evidence="2" type="ORF">J8C06_02965</name>
</gene>
<evidence type="ECO:0000259" key="1">
    <source>
        <dbReference type="Pfam" id="PF05685"/>
    </source>
</evidence>
<dbReference type="InterPro" id="IPR012296">
    <property type="entry name" value="Nuclease_put_TT1808"/>
</dbReference>
<dbReference type="Proteomes" id="UP000676506">
    <property type="component" value="Chromosome 1"/>
</dbReference>
<keyword evidence="2" id="KW-0540">Nuclease</keyword>
<proteinExistence type="predicted"/>
<reference evidence="2 3" key="1">
    <citation type="submission" date="2021-03" db="EMBL/GenBank/DDBJ databases">
        <title>Genomic and phenotypic characterization of Chloracidobacterium isolates provides evidence for multiple species.</title>
        <authorList>
            <person name="Saini M.K."/>
            <person name="Costas A.M.G."/>
            <person name="Tank M."/>
            <person name="Bryant D.A."/>
        </authorList>
    </citation>
    <scope>NUCLEOTIDE SEQUENCE [LARGE SCALE GENOMIC DNA]</scope>
    <source>
        <strain evidence="2 3">BV2-C</strain>
    </source>
</reference>
<accession>A0ABX8B901</accession>
<dbReference type="GO" id="GO:0004519">
    <property type="term" value="F:endonuclease activity"/>
    <property type="evidence" value="ECO:0007669"/>
    <property type="project" value="UniProtKB-KW"/>
</dbReference>
<dbReference type="SUPFAM" id="SSF52980">
    <property type="entry name" value="Restriction endonuclease-like"/>
    <property type="match status" value="1"/>
</dbReference>
<dbReference type="RefSeq" id="WP_211429305.1">
    <property type="nucleotide sequence ID" value="NZ_CP072648.1"/>
</dbReference>
<dbReference type="InterPro" id="IPR011335">
    <property type="entry name" value="Restrct_endonuc-II-like"/>
</dbReference>
<name>A0ABX8B901_9BACT</name>
<evidence type="ECO:0000313" key="3">
    <source>
        <dbReference type="Proteomes" id="UP000676506"/>
    </source>
</evidence>
<dbReference type="EMBL" id="CP072648">
    <property type="protein sequence ID" value="QUW03414.1"/>
    <property type="molecule type" value="Genomic_DNA"/>
</dbReference>
<organism evidence="2 3">
    <name type="scientific">Chloracidobacterium validum</name>
    <dbReference type="NCBI Taxonomy" id="2821543"/>
    <lineage>
        <taxon>Bacteria</taxon>
        <taxon>Pseudomonadati</taxon>
        <taxon>Acidobacteriota</taxon>
        <taxon>Terriglobia</taxon>
        <taxon>Terriglobales</taxon>
        <taxon>Acidobacteriaceae</taxon>
        <taxon>Chloracidobacterium</taxon>
    </lineage>
</organism>
<sequence>MAALQKPISGDYTIEEYLALEAASDRRHEFWYGEIFALSGGTRAHARIGTNVVGECYRQLLDKEYRPISENGAVKNTLAPRPDWPLFVYPDATVVCDEPVYESIKGIDVLVNPTLVVEVISPTSAVRDIGDKFTIYTSNPAIRHYLLIESETVRVTHWFRNDSGT</sequence>
<dbReference type="PANTHER" id="PTHR36558">
    <property type="entry name" value="GLR1098 PROTEIN"/>
    <property type="match status" value="1"/>
</dbReference>
<keyword evidence="2" id="KW-0255">Endonuclease</keyword>
<dbReference type="CDD" id="cd06260">
    <property type="entry name" value="DUF820-like"/>
    <property type="match status" value="1"/>
</dbReference>
<keyword evidence="3" id="KW-1185">Reference proteome</keyword>
<dbReference type="Gene3D" id="3.90.1570.10">
    <property type="entry name" value="tt1808, chain A"/>
    <property type="match status" value="1"/>
</dbReference>
<evidence type="ECO:0000313" key="2">
    <source>
        <dbReference type="EMBL" id="QUW03414.1"/>
    </source>
</evidence>
<dbReference type="Pfam" id="PF05685">
    <property type="entry name" value="Uma2"/>
    <property type="match status" value="1"/>
</dbReference>
<dbReference type="PANTHER" id="PTHR36558:SF1">
    <property type="entry name" value="RESTRICTION ENDONUCLEASE DOMAIN-CONTAINING PROTEIN-RELATED"/>
    <property type="match status" value="1"/>
</dbReference>
<dbReference type="InterPro" id="IPR008538">
    <property type="entry name" value="Uma2"/>
</dbReference>
<feature type="domain" description="Putative restriction endonuclease" evidence="1">
    <location>
        <begin position="15"/>
        <end position="161"/>
    </location>
</feature>